<keyword evidence="3" id="KW-1185">Reference proteome</keyword>
<evidence type="ECO:0000313" key="3">
    <source>
        <dbReference type="Proteomes" id="UP000319769"/>
    </source>
</evidence>
<reference evidence="2" key="1">
    <citation type="submission" date="2019-09" db="EMBL/GenBank/DDBJ databases">
        <authorList>
            <person name="Teo W.F.A."/>
            <person name="Duangmal K."/>
        </authorList>
    </citation>
    <scope>NUCLEOTIDE SEQUENCE [LARGE SCALE GENOMIC DNA]</scope>
    <source>
        <strain evidence="2">K81G1</strain>
    </source>
</reference>
<evidence type="ECO:0000313" key="2">
    <source>
        <dbReference type="EMBL" id="KAA9160833.1"/>
    </source>
</evidence>
<gene>
    <name evidence="2" type="ORF">FPZ12_015535</name>
</gene>
<dbReference type="AlphaFoldDB" id="A0A5N0V6M7"/>
<evidence type="ECO:0000259" key="1">
    <source>
        <dbReference type="PROSITE" id="PS51819"/>
    </source>
</evidence>
<dbReference type="PANTHER" id="PTHR34109">
    <property type="entry name" value="BNAUNNG04460D PROTEIN-RELATED"/>
    <property type="match status" value="1"/>
</dbReference>
<dbReference type="Pfam" id="PF00903">
    <property type="entry name" value="Glyoxalase"/>
    <property type="match status" value="1"/>
</dbReference>
<dbReference type="InterPro" id="IPR029068">
    <property type="entry name" value="Glyas_Bleomycin-R_OHBP_Dase"/>
</dbReference>
<dbReference type="SUPFAM" id="SSF54593">
    <property type="entry name" value="Glyoxalase/Bleomycin resistance protein/Dihydroxybiphenyl dioxygenase"/>
    <property type="match status" value="1"/>
</dbReference>
<dbReference type="EMBL" id="VMNW02000019">
    <property type="protein sequence ID" value="KAA9160833.1"/>
    <property type="molecule type" value="Genomic_DNA"/>
</dbReference>
<accession>A0A5N0V6M7</accession>
<dbReference type="OrthoDB" id="9806868at2"/>
<dbReference type="PANTHER" id="PTHR34109:SF1">
    <property type="entry name" value="VOC DOMAIN-CONTAINING PROTEIN"/>
    <property type="match status" value="1"/>
</dbReference>
<feature type="domain" description="VOC" evidence="1">
    <location>
        <begin position="4"/>
        <end position="126"/>
    </location>
</feature>
<dbReference type="PROSITE" id="PS51819">
    <property type="entry name" value="VOC"/>
    <property type="match status" value="1"/>
</dbReference>
<sequence length="130" mass="14107">MTESTVWPALRYDDAPAAVRFLVDVAGFREALVVPHENGDIVHAELRWPEGGGVMLGSTKFCEGVHAELKAGSGNVYVVTDQVDAVHERMRAAGTEIAEALHDTEFGSHTFTARDGEGNFWTFGTYRGAP</sequence>
<protein>
    <submittedName>
        <fullName evidence="2">Glyoxalase</fullName>
    </submittedName>
</protein>
<dbReference type="RefSeq" id="WP_144751337.1">
    <property type="nucleotide sequence ID" value="NZ_VMNW02000019.1"/>
</dbReference>
<comment type="caution">
    <text evidence="2">The sequence shown here is derived from an EMBL/GenBank/DDBJ whole genome shotgun (WGS) entry which is preliminary data.</text>
</comment>
<dbReference type="InterPro" id="IPR037523">
    <property type="entry name" value="VOC_core"/>
</dbReference>
<dbReference type="InterPro" id="IPR004360">
    <property type="entry name" value="Glyas_Fos-R_dOase_dom"/>
</dbReference>
<organism evidence="2 3">
    <name type="scientific">Amycolatopsis acidicola</name>
    <dbReference type="NCBI Taxonomy" id="2596893"/>
    <lineage>
        <taxon>Bacteria</taxon>
        <taxon>Bacillati</taxon>
        <taxon>Actinomycetota</taxon>
        <taxon>Actinomycetes</taxon>
        <taxon>Pseudonocardiales</taxon>
        <taxon>Pseudonocardiaceae</taxon>
        <taxon>Amycolatopsis</taxon>
    </lineage>
</organism>
<name>A0A5N0V6M7_9PSEU</name>
<dbReference type="Gene3D" id="3.30.720.110">
    <property type="match status" value="1"/>
</dbReference>
<proteinExistence type="predicted"/>
<dbReference type="Gene3D" id="3.30.720.120">
    <property type="match status" value="1"/>
</dbReference>
<dbReference type="Proteomes" id="UP000319769">
    <property type="component" value="Unassembled WGS sequence"/>
</dbReference>